<reference evidence="1 2" key="1">
    <citation type="journal article" date="2019" name="Int. J. Syst. Evol. Microbiol.">
        <title>The Global Catalogue of Microorganisms (GCM) 10K type strain sequencing project: providing services to taxonomists for standard genome sequencing and annotation.</title>
        <authorList>
            <consortium name="The Broad Institute Genomics Platform"/>
            <consortium name="The Broad Institute Genome Sequencing Center for Infectious Disease"/>
            <person name="Wu L."/>
            <person name="Ma J."/>
        </authorList>
    </citation>
    <scope>NUCLEOTIDE SEQUENCE [LARGE SCALE GENOMIC DNA]</scope>
    <source>
        <strain evidence="1 2">JCM 3053</strain>
    </source>
</reference>
<dbReference type="RefSeq" id="WP_234846596.1">
    <property type="nucleotide sequence ID" value="NZ_BAAART010000063.1"/>
</dbReference>
<dbReference type="Proteomes" id="UP001501474">
    <property type="component" value="Unassembled WGS sequence"/>
</dbReference>
<comment type="caution">
    <text evidence="1">The sequence shown here is derived from an EMBL/GenBank/DDBJ whole genome shotgun (WGS) entry which is preliminary data.</text>
</comment>
<dbReference type="InterPro" id="IPR021607">
    <property type="entry name" value="DUF3224"/>
</dbReference>
<dbReference type="EMBL" id="BAAART010000063">
    <property type="protein sequence ID" value="GAA2235037.1"/>
    <property type="molecule type" value="Genomic_DNA"/>
</dbReference>
<accession>A0ABN3DL27</accession>
<keyword evidence="2" id="KW-1185">Reference proteome</keyword>
<organism evidence="1 2">
    <name type="scientific">Streptomyces indiaensis</name>
    <dbReference type="NCBI Taxonomy" id="284033"/>
    <lineage>
        <taxon>Bacteria</taxon>
        <taxon>Bacillati</taxon>
        <taxon>Actinomycetota</taxon>
        <taxon>Actinomycetes</taxon>
        <taxon>Kitasatosporales</taxon>
        <taxon>Streptomycetaceae</taxon>
        <taxon>Streptomyces</taxon>
    </lineage>
</organism>
<dbReference type="InterPro" id="IPR023159">
    <property type="entry name" value="SO1590-like_sf"/>
</dbReference>
<sequence length="154" mass="16216">MSGTRTTAATTTGNFTFADWRERVIGPAEDATPRLAHASVRNTFTGGIEAAGTTCEYAIVYVTAKTGSFSGMELLTGRVDGREGSFAVEERGWFGEDGTVHCTFEVVPGSGSGELTGLTGEGGFTARHGETAVPYRFAYDLEETPDGTELRGSA</sequence>
<proteinExistence type="predicted"/>
<dbReference type="Pfam" id="PF11528">
    <property type="entry name" value="DUF3224"/>
    <property type="match status" value="1"/>
</dbReference>
<name>A0ABN3DL27_9ACTN</name>
<protein>
    <submittedName>
        <fullName evidence="1">DUF3224 domain-containing protein</fullName>
    </submittedName>
</protein>
<gene>
    <name evidence="1" type="ORF">GCM10010104_32180</name>
</gene>
<evidence type="ECO:0000313" key="1">
    <source>
        <dbReference type="EMBL" id="GAA2235037.1"/>
    </source>
</evidence>
<dbReference type="Gene3D" id="2.40.350.10">
    <property type="entry name" value="SO1590-like"/>
    <property type="match status" value="1"/>
</dbReference>
<dbReference type="SUPFAM" id="SSF159238">
    <property type="entry name" value="SO1590-like"/>
    <property type="match status" value="1"/>
</dbReference>
<evidence type="ECO:0000313" key="2">
    <source>
        <dbReference type="Proteomes" id="UP001501474"/>
    </source>
</evidence>